<dbReference type="GO" id="GO:0046872">
    <property type="term" value="F:metal ion binding"/>
    <property type="evidence" value="ECO:0007669"/>
    <property type="project" value="InterPro"/>
</dbReference>
<dbReference type="Gene3D" id="3.30.70.100">
    <property type="match status" value="1"/>
</dbReference>
<dbReference type="InterPro" id="IPR036163">
    <property type="entry name" value="HMA_dom_sf"/>
</dbReference>
<dbReference type="OrthoDB" id="954941at2"/>
<evidence type="ECO:0000313" key="1">
    <source>
        <dbReference type="EMBL" id="RIV27079.1"/>
    </source>
</evidence>
<dbReference type="AlphaFoldDB" id="A0A418MI24"/>
<dbReference type="InterPro" id="IPR006121">
    <property type="entry name" value="HMA_dom"/>
</dbReference>
<keyword evidence="2" id="KW-1185">Reference proteome</keyword>
<evidence type="ECO:0000313" key="2">
    <source>
        <dbReference type="Proteomes" id="UP000283523"/>
    </source>
</evidence>
<name>A0A418MI24_9BACT</name>
<organism evidence="1 2">
    <name type="scientific">Fibrisoma montanum</name>
    <dbReference type="NCBI Taxonomy" id="2305895"/>
    <lineage>
        <taxon>Bacteria</taxon>
        <taxon>Pseudomonadati</taxon>
        <taxon>Bacteroidota</taxon>
        <taxon>Cytophagia</taxon>
        <taxon>Cytophagales</taxon>
        <taxon>Spirosomataceae</taxon>
        <taxon>Fibrisoma</taxon>
    </lineage>
</organism>
<dbReference type="RefSeq" id="WP_119665932.1">
    <property type="nucleotide sequence ID" value="NZ_QXED01000001.1"/>
</dbReference>
<comment type="caution">
    <text evidence="1">The sequence shown here is derived from an EMBL/GenBank/DDBJ whole genome shotgun (WGS) entry which is preliminary data.</text>
</comment>
<dbReference type="EMBL" id="QXED01000001">
    <property type="protein sequence ID" value="RIV27079.1"/>
    <property type="molecule type" value="Genomic_DNA"/>
</dbReference>
<gene>
    <name evidence="1" type="ORF">DYU11_01825</name>
</gene>
<dbReference type="Proteomes" id="UP000283523">
    <property type="component" value="Unassembled WGS sequence"/>
</dbReference>
<dbReference type="CDD" id="cd00371">
    <property type="entry name" value="HMA"/>
    <property type="match status" value="1"/>
</dbReference>
<reference evidence="1 2" key="1">
    <citation type="submission" date="2018-08" db="EMBL/GenBank/DDBJ databases">
        <title>Fibrisoma montanum sp. nov., isolated from Danxia mountain soil.</title>
        <authorList>
            <person name="Huang Y."/>
        </authorList>
    </citation>
    <scope>NUCLEOTIDE SEQUENCE [LARGE SCALE GENOMIC DNA]</scope>
    <source>
        <strain evidence="1 2">HYT19</strain>
    </source>
</reference>
<accession>A0A418MI24</accession>
<proteinExistence type="predicted"/>
<protein>
    <submittedName>
        <fullName evidence="1">Copper chaperone</fullName>
    </submittedName>
</protein>
<sequence length="141" mass="15845">MHLIRTTAKGIGWGLLISFLALVTWANWEEKPLHAKVKPVRMAIFSAEELQTASAADELDQRIEQLPGVTAYTANPASRLVAVTYDPEVLTETHLKRHIQQRIKHVAKPSFASVVPSGPQCPIPAEYIQKLEQFKYALNFR</sequence>
<dbReference type="SUPFAM" id="SSF55008">
    <property type="entry name" value="HMA, heavy metal-associated domain"/>
    <property type="match status" value="1"/>
</dbReference>